<sequence length="68" mass="7669">MSKRTEIVLVDDIDGSTDDVVTVPFSLQGAHYEIELNAEHLAELTTLLHPYARAARVVPAKRRRPRTK</sequence>
<dbReference type="InterPro" id="IPR024412">
    <property type="entry name" value="Lsr2_dim_dom"/>
</dbReference>
<gene>
    <name evidence="2" type="primary">21</name>
    <name evidence="2" type="ORF">SEA_EFEKO_21</name>
</gene>
<evidence type="ECO:0000313" key="2">
    <source>
        <dbReference type="EMBL" id="AYD86267.1"/>
    </source>
</evidence>
<dbReference type="Gene3D" id="3.30.60.230">
    <property type="entry name" value="Lsr2, dimerization domain"/>
    <property type="match status" value="1"/>
</dbReference>
<organism evidence="2 3">
    <name type="scientific">Microbacterium phage Efeko</name>
    <dbReference type="NCBI Taxonomy" id="2315704"/>
    <lineage>
        <taxon>Viruses</taxon>
        <taxon>Duplodnaviria</taxon>
        <taxon>Heunggongvirae</taxon>
        <taxon>Uroviricota</taxon>
        <taxon>Caudoviricetes</taxon>
        <taxon>Orlajensenviridae</taxon>
        <taxon>Pelczarvirinae</taxon>
        <taxon>Efekovirus</taxon>
        <taxon>Efekovirus efeko</taxon>
        <taxon>Efkovirus efeko</taxon>
    </lineage>
</organism>
<feature type="domain" description="Lsr2 dimerization" evidence="1">
    <location>
        <begin position="1"/>
        <end position="57"/>
    </location>
</feature>
<dbReference type="GeneID" id="62648757"/>
<reference evidence="2 3" key="1">
    <citation type="submission" date="2018-08" db="EMBL/GenBank/DDBJ databases">
        <authorList>
            <person name="Franke B.K."/>
            <person name="Bonilla J.A."/>
            <person name="Klyczek K."/>
            <person name="Garlena R.A."/>
            <person name="Russell D.A."/>
            <person name="Pope W.H."/>
            <person name="Jacobs-Sera D."/>
            <person name="Hatfull G.F."/>
        </authorList>
    </citation>
    <scope>NUCLEOTIDE SEQUENCE [LARGE SCALE GENOMIC DNA]</scope>
</reference>
<protein>
    <submittedName>
        <fullName evidence="2">Lsr2-like DNA bridging protein</fullName>
    </submittedName>
</protein>
<dbReference type="Pfam" id="PF11774">
    <property type="entry name" value="Lsr2"/>
    <property type="match status" value="1"/>
</dbReference>
<dbReference type="Proteomes" id="UP000282283">
    <property type="component" value="Genome"/>
</dbReference>
<keyword evidence="3" id="KW-1185">Reference proteome</keyword>
<proteinExistence type="predicted"/>
<dbReference type="EMBL" id="MH825700">
    <property type="protein sequence ID" value="AYD86267.1"/>
    <property type="molecule type" value="Genomic_DNA"/>
</dbReference>
<dbReference type="InterPro" id="IPR042261">
    <property type="entry name" value="Lsr2-like_dimerization"/>
</dbReference>
<dbReference type="RefSeq" id="YP_009996833.1">
    <property type="nucleotide sequence ID" value="NC_052941.1"/>
</dbReference>
<accession>A0A386KPS8</accession>
<name>A0A386KPS8_9CAUD</name>
<evidence type="ECO:0000259" key="1">
    <source>
        <dbReference type="Pfam" id="PF11774"/>
    </source>
</evidence>
<dbReference type="GO" id="GO:0003677">
    <property type="term" value="F:DNA binding"/>
    <property type="evidence" value="ECO:0007669"/>
    <property type="project" value="InterPro"/>
</dbReference>
<evidence type="ECO:0000313" key="3">
    <source>
        <dbReference type="Proteomes" id="UP000282283"/>
    </source>
</evidence>
<dbReference type="KEGG" id="vg:62648757"/>